<comment type="caution">
    <text evidence="1">The sequence shown here is derived from an EMBL/GenBank/DDBJ whole genome shotgun (WGS) entry which is preliminary data.</text>
</comment>
<dbReference type="EMBL" id="JAVDSD010000012">
    <property type="protein sequence ID" value="MDR6609575.1"/>
    <property type="molecule type" value="Genomic_DNA"/>
</dbReference>
<gene>
    <name evidence="1" type="ORF">J2X87_004677</name>
</gene>
<name>A0ACC6JT88_9PSED</name>
<evidence type="ECO:0000313" key="2">
    <source>
        <dbReference type="Proteomes" id="UP001259420"/>
    </source>
</evidence>
<dbReference type="Proteomes" id="UP001259420">
    <property type="component" value="Unassembled WGS sequence"/>
</dbReference>
<sequence length="346" mass="38702">MLNSIQTLRALAAWIVVFHHYMQLVHNFQLTDPVSVSMQRYGAIGVDLFFVISGFVIYLSATGKKISPATFVRHRLARIAPAYWMFTCITAVTLIFLPGSVPLTLYEPVFLLKSLFFIPAQNPSGIGFYPLMTVGWTLNYEMVFYAVFLASLFSPEKFRVPTIILGIFLLYKALPHLGGGFVFYHNPIVFEFTFGIIIAYAYQRNLVQRIPLAPALIMAVAALGVIIHYGQTAHSPWKSGLPCAAILLAALSQERFFSRIELINKLGDWSYSTYLCHVLVMSYMIKIQQTLNLSHLTTLAMILGLITAISALSFNLIEKPISRWVKTHDKSTNVVPSGAPNQGQNN</sequence>
<accession>A0ACC6JT88</accession>
<protein>
    <submittedName>
        <fullName evidence="1">Peptidoglycan/LPS O-acetylase OafA/YrhL</fullName>
    </submittedName>
</protein>
<keyword evidence="2" id="KW-1185">Reference proteome</keyword>
<proteinExistence type="predicted"/>
<reference evidence="1" key="1">
    <citation type="submission" date="2023-07" db="EMBL/GenBank/DDBJ databases">
        <title>Sorghum-associated microbial communities from plants grown in Nebraska, USA.</title>
        <authorList>
            <person name="Schachtman D."/>
        </authorList>
    </citation>
    <scope>NUCLEOTIDE SEQUENCE</scope>
    <source>
        <strain evidence="1">BE46</strain>
    </source>
</reference>
<organism evidence="1 2">
    <name type="scientific">Pseudomonas synxantha</name>
    <dbReference type="NCBI Taxonomy" id="47883"/>
    <lineage>
        <taxon>Bacteria</taxon>
        <taxon>Pseudomonadati</taxon>
        <taxon>Pseudomonadota</taxon>
        <taxon>Gammaproteobacteria</taxon>
        <taxon>Pseudomonadales</taxon>
        <taxon>Pseudomonadaceae</taxon>
        <taxon>Pseudomonas</taxon>
    </lineage>
</organism>
<evidence type="ECO:0000313" key="1">
    <source>
        <dbReference type="EMBL" id="MDR6609575.1"/>
    </source>
</evidence>